<organism evidence="2 3">
    <name type="scientific">Colocasia esculenta</name>
    <name type="common">Wild taro</name>
    <name type="synonym">Arum esculentum</name>
    <dbReference type="NCBI Taxonomy" id="4460"/>
    <lineage>
        <taxon>Eukaryota</taxon>
        <taxon>Viridiplantae</taxon>
        <taxon>Streptophyta</taxon>
        <taxon>Embryophyta</taxon>
        <taxon>Tracheophyta</taxon>
        <taxon>Spermatophyta</taxon>
        <taxon>Magnoliopsida</taxon>
        <taxon>Liliopsida</taxon>
        <taxon>Araceae</taxon>
        <taxon>Aroideae</taxon>
        <taxon>Colocasieae</taxon>
        <taxon>Colocasia</taxon>
    </lineage>
</organism>
<dbReference type="AlphaFoldDB" id="A0A843WLC3"/>
<dbReference type="Proteomes" id="UP000652761">
    <property type="component" value="Unassembled WGS sequence"/>
</dbReference>
<dbReference type="EMBL" id="NMUH01004131">
    <property type="protein sequence ID" value="MQM08476.1"/>
    <property type="molecule type" value="Genomic_DNA"/>
</dbReference>
<keyword evidence="1" id="KW-0472">Membrane</keyword>
<feature type="transmembrane region" description="Helical" evidence="1">
    <location>
        <begin position="326"/>
        <end position="353"/>
    </location>
</feature>
<keyword evidence="3" id="KW-1185">Reference proteome</keyword>
<feature type="non-terminal residue" evidence="2">
    <location>
        <position position="1"/>
    </location>
</feature>
<name>A0A843WLC3_COLES</name>
<evidence type="ECO:0000256" key="1">
    <source>
        <dbReference type="SAM" id="Phobius"/>
    </source>
</evidence>
<feature type="non-terminal residue" evidence="2">
    <location>
        <position position="421"/>
    </location>
</feature>
<proteinExistence type="predicted"/>
<comment type="caution">
    <text evidence="2">The sequence shown here is derived from an EMBL/GenBank/DDBJ whole genome shotgun (WGS) entry which is preliminary data.</text>
</comment>
<evidence type="ECO:0000313" key="3">
    <source>
        <dbReference type="Proteomes" id="UP000652761"/>
    </source>
</evidence>
<protein>
    <submittedName>
        <fullName evidence="2">Uncharacterized protein</fullName>
    </submittedName>
</protein>
<keyword evidence="1" id="KW-1133">Transmembrane helix</keyword>
<keyword evidence="1" id="KW-0812">Transmembrane</keyword>
<reference evidence="2" key="1">
    <citation type="submission" date="2017-07" db="EMBL/GenBank/DDBJ databases">
        <title>Taro Niue Genome Assembly and Annotation.</title>
        <authorList>
            <person name="Atibalentja N."/>
            <person name="Keating K."/>
            <person name="Fields C.J."/>
        </authorList>
    </citation>
    <scope>NUCLEOTIDE SEQUENCE</scope>
    <source>
        <strain evidence="2">Niue_2</strain>
        <tissue evidence="2">Leaf</tissue>
    </source>
</reference>
<feature type="transmembrane region" description="Helical" evidence="1">
    <location>
        <begin position="282"/>
        <end position="306"/>
    </location>
</feature>
<gene>
    <name evidence="2" type="ORF">Taro_041333</name>
</gene>
<sequence length="421" mass="44327">FLGRAVCAGVGRRPFRGFPKGVSCAPLPAGLVVVISQLCRFLWWLPRQFSFAQCSTLEGLSAGHVVTVTWDPQPRAPMLEGVASGSGCAQVTDLEQKGKTVGVAASAICRALLAGLGLQGTSGVVLQLGRSAVVCGCVLGCDSLASLYRGGCRRESAAGVLEAWMGCFHILFDSAGSAGVVLGLTLVFCFRFVGVPTALAGKGLVIPTEPCSRGSPPTLFRWLAFQQGPSVSCRRVLLLLLGARATSVVAIFARAAVGFVLGLRVCLGLSRRLREPTCDVAFTGVGLWSAEPVEGVLTLLVVPLLWGESLLDVPLLLRCVLVGCPLIVWVCARLVVCLALCAYVPLCTVLCSVDVVARAKQMLVCRVAPLVELCDTWLRCISWLPCVLVHFLRTVGCCPGEVRSQDYFGLVSAGCCATSGL</sequence>
<evidence type="ECO:0000313" key="2">
    <source>
        <dbReference type="EMBL" id="MQM08476.1"/>
    </source>
</evidence>
<feature type="transmembrane region" description="Helical" evidence="1">
    <location>
        <begin position="236"/>
        <end position="261"/>
    </location>
</feature>
<accession>A0A843WLC3</accession>